<evidence type="ECO:0000256" key="8">
    <source>
        <dbReference type="ARBA" id="ARBA00023136"/>
    </source>
</evidence>
<dbReference type="InterPro" id="IPR003006">
    <property type="entry name" value="Ig/MHC_CS"/>
</dbReference>
<keyword evidence="7" id="KW-1064">Adaptive immunity</keyword>
<name>A0ABR3MVW8_9TELE</name>
<comment type="similarity">
    <text evidence="2">Belongs to the MHC class II family.</text>
</comment>
<protein>
    <recommendedName>
        <fullName evidence="14">Ig-like domain-containing protein</fullName>
    </recommendedName>
</protein>
<dbReference type="Gene3D" id="3.10.320.10">
    <property type="entry name" value="Class II Histocompatibility Antigen, M Beta Chain, Chain B, domain 1"/>
    <property type="match status" value="1"/>
</dbReference>
<evidence type="ECO:0000256" key="7">
    <source>
        <dbReference type="ARBA" id="ARBA00023130"/>
    </source>
</evidence>
<dbReference type="InterPro" id="IPR007110">
    <property type="entry name" value="Ig-like_dom"/>
</dbReference>
<keyword evidence="6 13" id="KW-1133">Transmembrane helix</keyword>
<evidence type="ECO:0000256" key="13">
    <source>
        <dbReference type="SAM" id="Phobius"/>
    </source>
</evidence>
<dbReference type="PROSITE" id="PS00290">
    <property type="entry name" value="IG_MHC"/>
    <property type="match status" value="1"/>
</dbReference>
<dbReference type="Gene3D" id="2.60.40.10">
    <property type="entry name" value="Immunoglobulins"/>
    <property type="match status" value="1"/>
</dbReference>
<comment type="caution">
    <text evidence="15">The sequence shown here is derived from an EMBL/GenBank/DDBJ whole genome shotgun (WGS) entry which is preliminary data.</text>
</comment>
<dbReference type="InterPro" id="IPR050160">
    <property type="entry name" value="MHC/Immunoglobulin"/>
</dbReference>
<accession>A0ABR3MVW8</accession>
<proteinExistence type="inferred from homology"/>
<reference evidence="15 16" key="1">
    <citation type="submission" date="2023-09" db="EMBL/GenBank/DDBJ databases">
        <authorList>
            <person name="Wang M."/>
        </authorList>
    </citation>
    <scope>NUCLEOTIDE SEQUENCE [LARGE SCALE GENOMIC DNA]</scope>
    <source>
        <strain evidence="15">GT-2023</strain>
        <tissue evidence="15">Liver</tissue>
    </source>
</reference>
<keyword evidence="4" id="KW-0732">Signal</keyword>
<keyword evidence="9" id="KW-1015">Disulfide bond</keyword>
<sequence length="284" mass="31140">MNDSSRISGLVGGVLGGVTWQVGQAWHNRFTSASMPGQWKQWWILCIVLVAPSGCSDTEKESMIGSDGEEVWHADFNQKTGVVTLPDFADPMSFPGYYEASIAEQEMCKHNLAILIKAYKSPPEEMEPPETSIYPRNDVQLAVKNTLICHVTGFFPPPVNVSWAKNNVILTEGVSLSQYRPMSDGTFHVFASLEITPEDGDVYSCTVNHRALQGQPQTKIWSVPEAAVVLPRVGPAVFCGVGLTLGLLGVATGLFFLFKRATTEMQDMMVLVLKAHSYKLNDLG</sequence>
<evidence type="ECO:0000256" key="4">
    <source>
        <dbReference type="ARBA" id="ARBA00022729"/>
    </source>
</evidence>
<keyword evidence="16" id="KW-1185">Reference proteome</keyword>
<feature type="domain" description="Ig-like" evidence="14">
    <location>
        <begin position="122"/>
        <end position="222"/>
    </location>
</feature>
<dbReference type="PANTHER" id="PTHR19944:SF86">
    <property type="entry name" value="HLA CLASS II HISTOCOMPATIBILITY ANTIGEN, DR ALPHA CHAIN"/>
    <property type="match status" value="1"/>
</dbReference>
<dbReference type="Proteomes" id="UP001558613">
    <property type="component" value="Unassembled WGS sequence"/>
</dbReference>
<dbReference type="SMART" id="SM00407">
    <property type="entry name" value="IGc1"/>
    <property type="match status" value="1"/>
</dbReference>
<dbReference type="InterPro" id="IPR014745">
    <property type="entry name" value="MHC_II_a/b_N"/>
</dbReference>
<evidence type="ECO:0000256" key="12">
    <source>
        <dbReference type="ARBA" id="ARBA00023319"/>
    </source>
</evidence>
<evidence type="ECO:0000256" key="11">
    <source>
        <dbReference type="ARBA" id="ARBA00023182"/>
    </source>
</evidence>
<evidence type="ECO:0000313" key="16">
    <source>
        <dbReference type="Proteomes" id="UP001558613"/>
    </source>
</evidence>
<evidence type="ECO:0000313" key="15">
    <source>
        <dbReference type="EMBL" id="KAL1268754.1"/>
    </source>
</evidence>
<evidence type="ECO:0000256" key="5">
    <source>
        <dbReference type="ARBA" id="ARBA00022859"/>
    </source>
</evidence>
<evidence type="ECO:0000256" key="6">
    <source>
        <dbReference type="ARBA" id="ARBA00022989"/>
    </source>
</evidence>
<keyword evidence="12" id="KW-0393">Immunoglobulin domain</keyword>
<dbReference type="InterPro" id="IPR011162">
    <property type="entry name" value="MHC_I/II-like_Ag-recog"/>
</dbReference>
<gene>
    <name evidence="15" type="ORF">QQF64_034117</name>
</gene>
<dbReference type="SUPFAM" id="SSF48726">
    <property type="entry name" value="Immunoglobulin"/>
    <property type="match status" value="1"/>
</dbReference>
<dbReference type="SMART" id="SM00920">
    <property type="entry name" value="MHC_II_alpha"/>
    <property type="match status" value="1"/>
</dbReference>
<keyword evidence="10" id="KW-0325">Glycoprotein</keyword>
<dbReference type="EMBL" id="JAYMGO010000009">
    <property type="protein sequence ID" value="KAL1268754.1"/>
    <property type="molecule type" value="Genomic_DNA"/>
</dbReference>
<dbReference type="InterPro" id="IPR036179">
    <property type="entry name" value="Ig-like_dom_sf"/>
</dbReference>
<evidence type="ECO:0000256" key="3">
    <source>
        <dbReference type="ARBA" id="ARBA00022692"/>
    </source>
</evidence>
<keyword evidence="8 13" id="KW-0472">Membrane</keyword>
<evidence type="ECO:0000256" key="1">
    <source>
        <dbReference type="ARBA" id="ARBA00004479"/>
    </source>
</evidence>
<keyword evidence="3 13" id="KW-0812">Transmembrane</keyword>
<evidence type="ECO:0000256" key="10">
    <source>
        <dbReference type="ARBA" id="ARBA00023180"/>
    </source>
</evidence>
<dbReference type="PROSITE" id="PS50835">
    <property type="entry name" value="IG_LIKE"/>
    <property type="match status" value="1"/>
</dbReference>
<dbReference type="PANTHER" id="PTHR19944">
    <property type="entry name" value="MHC CLASS II-RELATED"/>
    <property type="match status" value="1"/>
</dbReference>
<feature type="transmembrane region" description="Helical" evidence="13">
    <location>
        <begin position="233"/>
        <end position="258"/>
    </location>
</feature>
<evidence type="ECO:0000259" key="14">
    <source>
        <dbReference type="PROSITE" id="PS50835"/>
    </source>
</evidence>
<dbReference type="InterPro" id="IPR013783">
    <property type="entry name" value="Ig-like_fold"/>
</dbReference>
<dbReference type="InterPro" id="IPR001003">
    <property type="entry name" value="MHC_II_a_N"/>
</dbReference>
<keyword evidence="5" id="KW-0391">Immunity</keyword>
<evidence type="ECO:0000256" key="2">
    <source>
        <dbReference type="ARBA" id="ARBA00007394"/>
    </source>
</evidence>
<evidence type="ECO:0000256" key="9">
    <source>
        <dbReference type="ARBA" id="ARBA00023157"/>
    </source>
</evidence>
<keyword evidence="11" id="KW-0491">MHC II</keyword>
<dbReference type="InterPro" id="IPR003597">
    <property type="entry name" value="Ig_C1-set"/>
</dbReference>
<dbReference type="SUPFAM" id="SSF54452">
    <property type="entry name" value="MHC antigen-recognition domain"/>
    <property type="match status" value="1"/>
</dbReference>
<organism evidence="15 16">
    <name type="scientific">Cirrhinus molitorella</name>
    <name type="common">mud carp</name>
    <dbReference type="NCBI Taxonomy" id="172907"/>
    <lineage>
        <taxon>Eukaryota</taxon>
        <taxon>Metazoa</taxon>
        <taxon>Chordata</taxon>
        <taxon>Craniata</taxon>
        <taxon>Vertebrata</taxon>
        <taxon>Euteleostomi</taxon>
        <taxon>Actinopterygii</taxon>
        <taxon>Neopterygii</taxon>
        <taxon>Teleostei</taxon>
        <taxon>Ostariophysi</taxon>
        <taxon>Cypriniformes</taxon>
        <taxon>Cyprinidae</taxon>
        <taxon>Labeoninae</taxon>
        <taxon>Labeonini</taxon>
        <taxon>Cirrhinus</taxon>
    </lineage>
</organism>
<dbReference type="Pfam" id="PF07654">
    <property type="entry name" value="C1-set"/>
    <property type="match status" value="1"/>
</dbReference>
<comment type="subcellular location">
    <subcellularLocation>
        <location evidence="1">Membrane</location>
        <topology evidence="1">Single-pass type I membrane protein</topology>
    </subcellularLocation>
</comment>
<dbReference type="Pfam" id="PF00993">
    <property type="entry name" value="MHC_II_alpha"/>
    <property type="match status" value="1"/>
</dbReference>